<dbReference type="InterPro" id="IPR023299">
    <property type="entry name" value="ATPase_P-typ_cyto_dom_N"/>
</dbReference>
<dbReference type="InterPro" id="IPR004014">
    <property type="entry name" value="ATPase_P-typ_cation-transptr_N"/>
</dbReference>
<reference evidence="27" key="2">
    <citation type="journal article" date="2014" name="Genetics">
        <title>Maintaining two mating types: Structure of the mating type locus and its role in heterokaryosis in Podospora anserina.</title>
        <authorList>
            <person name="Grognet P."/>
            <person name="Bidard F."/>
            <person name="Kuchly C."/>
            <person name="Tong L.C.H."/>
            <person name="Coppin E."/>
            <person name="Benkhali J.A."/>
            <person name="Couloux A."/>
            <person name="Wincker P."/>
            <person name="Debuchy R."/>
            <person name="Silar P."/>
        </authorList>
    </citation>
    <scope>GENOME REANNOTATION</scope>
    <source>
        <strain evidence="27">S / ATCC MYA-4624 / DSM 980 / FGSC 10383</strain>
    </source>
</reference>
<evidence type="ECO:0000256" key="2">
    <source>
        <dbReference type="ARBA" id="ARBA00004651"/>
    </source>
</evidence>
<feature type="transmembrane region" description="Helical" evidence="24">
    <location>
        <begin position="283"/>
        <end position="301"/>
    </location>
</feature>
<evidence type="ECO:0000256" key="3">
    <source>
        <dbReference type="ARBA" id="ARBA00022448"/>
    </source>
</evidence>
<feature type="domain" description="Cation-transporting P-type ATPase N-terminal" evidence="25">
    <location>
        <begin position="78"/>
        <end position="152"/>
    </location>
</feature>
<feature type="transmembrane region" description="Helical" evidence="24">
    <location>
        <begin position="152"/>
        <end position="172"/>
    </location>
</feature>
<dbReference type="PROSITE" id="PS00154">
    <property type="entry name" value="ATPASE_E1_E2"/>
    <property type="match status" value="1"/>
</dbReference>
<dbReference type="InterPro" id="IPR018303">
    <property type="entry name" value="ATPase_P-typ_P_site"/>
</dbReference>
<accession>A0A090CRS3</accession>
<sequence length="1124" mass="122379">MLLLYNGVLGSPFCHPKSLANFHPFESFDVAPQPSCGSHIFAPRRSSAILALPPTMANLQQQIEGHVSGQANEPLSLPAHCLSASQVAQELQTDPTTGLTSQEATERLARYGANDLGKEKGVKPLEILFAQVFNAMTLILLLALAASFGIQAWIEGGVLAGLIAINIVIGFFQDLQAARTIASLKSLNSATARVVRDGATTTIEASKLVPGDIIELKVGDSVPADARIIEAVNLEADEALLTGESVPARKHPDEVYQDADTGPGDRLNIVFSSSVLTKGRGKAIVFATGMFTEIGAIAAALDDDGTKKRKLERDENGKASIGAYFSFALGKTWDWIGAFLGVTVGTPLQRKLSQLFHYIFMFAIVCAIIILAANKFKARNDVIIYAVATAIGTLPVTLILVLTITMAAGTKVMVQRNVVVRNMRSLEALGGVTNICSDKTGTLTQGKMVTRMAWIPGFGTYSIDTNDAYNPEAGAITFTDAEPRNMRRSADNGRAVSPKDESHPSLAHYLDIASLANLAKVIRSDNEDGSNQWKANGDPTEIAMQVFATRFGRSGLGIEAGSGWKQLAEFPFDSSIKKMSILAESESTGLVHIFTKGAVERVLSSCVSVSVGNDDSTVAPMTEEFKTTTLANMEALARRGLRVLALANKGGVRPVSEEESRRGLLKREEFEHDLVFRGLVGIYDPPRPESRPSVFKCHEAGIGVHMLTGDHPETARAIAIEVGILPARMELVRADIAQGLVMAAHDFDKLSDDELDKLPELPLVVARCAPSTKVRMIDALHRRGKFVAMTGDGVNDSPSLKRADVGIAMGLGGSDVAKSASDIVLSDDNFASILNAVEEGRRIFDNVQKFMLHVLSANVAFVTTLMVGLAYKDSAGISIFQITPVEILFMLLVAGAFTETGLGFESASKHILKRPPQSLKYGVFTPEFISDLFAYGLIMAICLLTAFIAVIFGMYDGNFGHDCNLRYSESCEGVFRARSTCYTAMMWIFVFFAWELVDSRLSFFHGAFNNTKKWADKLWRNPFLFWSVMAGFFCTFPTLYIPVLNDHVFLHKGIDKEWGVVFGVTIFFFLAAETYKWGKRRYLRKKGEMVRKGEGSSEEDLEKKTFERFYSSDSDYASAGTEKA</sequence>
<dbReference type="InterPro" id="IPR059000">
    <property type="entry name" value="ATPase_P-type_domA"/>
</dbReference>
<evidence type="ECO:0000313" key="27">
    <source>
        <dbReference type="Proteomes" id="UP000001197"/>
    </source>
</evidence>
<comment type="cofactor">
    <cofactor evidence="1">
        <name>Mg(2+)</name>
        <dbReference type="ChEBI" id="CHEBI:18420"/>
    </cofactor>
</comment>
<dbReference type="NCBIfam" id="TIGR01494">
    <property type="entry name" value="ATPase_P-type"/>
    <property type="match status" value="2"/>
</dbReference>
<proteinExistence type="inferred from homology"/>
<evidence type="ECO:0000256" key="20">
    <source>
        <dbReference type="ARBA" id="ARBA00035029"/>
    </source>
</evidence>
<dbReference type="Gene3D" id="2.70.150.10">
    <property type="entry name" value="Calcium-transporting ATPase, cytoplasmic transduction domain A"/>
    <property type="match status" value="1"/>
</dbReference>
<evidence type="ECO:0000256" key="1">
    <source>
        <dbReference type="ARBA" id="ARBA00001946"/>
    </source>
</evidence>
<dbReference type="InParanoid" id="A0A090CRS3"/>
<dbReference type="GO" id="GO:0046872">
    <property type="term" value="F:metal ion binding"/>
    <property type="evidence" value="ECO:0007669"/>
    <property type="project" value="UniProtKB-KW"/>
</dbReference>
<dbReference type="FunFam" id="3.40.1110.10:FF:000039">
    <property type="entry name" value="Sodium P-type ATPase"/>
    <property type="match status" value="1"/>
</dbReference>
<dbReference type="GO" id="GO:0005886">
    <property type="term" value="C:plasma membrane"/>
    <property type="evidence" value="ECO:0007669"/>
    <property type="project" value="UniProtKB-SubCell"/>
</dbReference>
<keyword evidence="15" id="KW-0915">Sodium</keyword>
<dbReference type="GO" id="GO:0008554">
    <property type="term" value="F:P-type sodium transporter activity"/>
    <property type="evidence" value="ECO:0007669"/>
    <property type="project" value="UniProtKB-EC"/>
</dbReference>
<feature type="region of interest" description="Disordered" evidence="23">
    <location>
        <begin position="476"/>
        <end position="502"/>
    </location>
</feature>
<keyword evidence="8" id="KW-0479">Metal-binding</keyword>
<protein>
    <recommendedName>
        <fullName evidence="20">P-type Na(+) transporter</fullName>
        <ecNumber evidence="20">7.2.2.3</ecNumber>
    </recommendedName>
</protein>
<feature type="transmembrane region" description="Helical" evidence="24">
    <location>
        <begin position="355"/>
        <end position="376"/>
    </location>
</feature>
<dbReference type="Gene3D" id="1.20.1110.10">
    <property type="entry name" value="Calcium-transporting ATPase, transmembrane domain"/>
    <property type="match status" value="2"/>
</dbReference>
<feature type="transmembrane region" description="Helical" evidence="24">
    <location>
        <begin position="321"/>
        <end position="343"/>
    </location>
</feature>
<feature type="transmembrane region" description="Helical" evidence="24">
    <location>
        <begin position="127"/>
        <end position="146"/>
    </location>
</feature>
<dbReference type="SFLD" id="SFLDG00002">
    <property type="entry name" value="C1.7:_P-type_atpase_like"/>
    <property type="match status" value="1"/>
</dbReference>
<keyword evidence="27" id="KW-1185">Reference proteome</keyword>
<dbReference type="FunFam" id="3.40.50.1000:FF:000047">
    <property type="entry name" value="Sodium P-type ATPase"/>
    <property type="match status" value="1"/>
</dbReference>
<dbReference type="PRINTS" id="PR00119">
    <property type="entry name" value="CATATPASE"/>
</dbReference>
<evidence type="ECO:0000256" key="17">
    <source>
        <dbReference type="ARBA" id="ARBA00023136"/>
    </source>
</evidence>
<dbReference type="Pfam" id="PF00690">
    <property type="entry name" value="Cation_ATPase_N"/>
    <property type="match status" value="1"/>
</dbReference>
<evidence type="ECO:0000256" key="5">
    <source>
        <dbReference type="ARBA" id="ARBA00022538"/>
    </source>
</evidence>
<feature type="transmembrane region" description="Helical" evidence="24">
    <location>
        <begin position="850"/>
        <end position="871"/>
    </location>
</feature>
<dbReference type="EC" id="7.2.2.3" evidence="20"/>
<feature type="transmembrane region" description="Helical" evidence="24">
    <location>
        <begin position="382"/>
        <end position="407"/>
    </location>
</feature>
<keyword evidence="11" id="KW-0460">Magnesium</keyword>
<dbReference type="AlphaFoldDB" id="A0A090CRS3"/>
<comment type="subcellular location">
    <subcellularLocation>
        <location evidence="2">Cell membrane</location>
        <topology evidence="2">Multi-pass membrane protein</topology>
    </subcellularLocation>
</comment>
<keyword evidence="14 24" id="KW-1133">Transmembrane helix</keyword>
<evidence type="ECO:0000256" key="14">
    <source>
        <dbReference type="ARBA" id="ARBA00022989"/>
    </source>
</evidence>
<feature type="transmembrane region" description="Helical" evidence="24">
    <location>
        <begin position="1060"/>
        <end position="1078"/>
    </location>
</feature>
<dbReference type="Pfam" id="PF00689">
    <property type="entry name" value="Cation_ATPase_C"/>
    <property type="match status" value="1"/>
</dbReference>
<evidence type="ECO:0000256" key="19">
    <source>
        <dbReference type="ARBA" id="ARBA00035017"/>
    </source>
</evidence>
<evidence type="ECO:0000256" key="16">
    <source>
        <dbReference type="ARBA" id="ARBA00023065"/>
    </source>
</evidence>
<dbReference type="InterPro" id="IPR023214">
    <property type="entry name" value="HAD_sf"/>
</dbReference>
<dbReference type="FunCoup" id="A0A090CRS3">
    <property type="interactions" value="33"/>
</dbReference>
<keyword evidence="3" id="KW-0813">Transport</keyword>
<evidence type="ECO:0000256" key="23">
    <source>
        <dbReference type="SAM" id="MobiDB-lite"/>
    </source>
</evidence>
<dbReference type="InterPro" id="IPR006414">
    <property type="entry name" value="P-type_ATPase_IID"/>
</dbReference>
<comment type="similarity">
    <text evidence="19">Belongs to the cation transport ATPase (P-type) (TC 3.A.3) family. Type IID subfamily.</text>
</comment>
<dbReference type="Pfam" id="PF00122">
    <property type="entry name" value="E1-E2_ATPase"/>
    <property type="match status" value="1"/>
</dbReference>
<dbReference type="eggNOG" id="KOG0202">
    <property type="taxonomic scope" value="Eukaryota"/>
</dbReference>
<dbReference type="GO" id="GO:0005524">
    <property type="term" value="F:ATP binding"/>
    <property type="evidence" value="ECO:0007669"/>
    <property type="project" value="UniProtKB-KW"/>
</dbReference>
<feature type="compositionally biased region" description="Basic and acidic residues" evidence="23">
    <location>
        <begin position="481"/>
        <end position="502"/>
    </location>
</feature>
<comment type="catalytic activity">
    <reaction evidence="22">
        <text>Na(+)(in) + ATP + H2O = Na(+)(out) + ADP + phosphate + H(+)</text>
        <dbReference type="Rhea" id="RHEA:14633"/>
        <dbReference type="ChEBI" id="CHEBI:15377"/>
        <dbReference type="ChEBI" id="CHEBI:15378"/>
        <dbReference type="ChEBI" id="CHEBI:29101"/>
        <dbReference type="ChEBI" id="CHEBI:30616"/>
        <dbReference type="ChEBI" id="CHEBI:43474"/>
        <dbReference type="ChEBI" id="CHEBI:456216"/>
        <dbReference type="EC" id="7.2.2.3"/>
    </reaction>
    <physiologicalReaction direction="left-to-right" evidence="22">
        <dbReference type="Rhea" id="RHEA:14634"/>
    </physiologicalReaction>
</comment>
<evidence type="ECO:0000313" key="26">
    <source>
        <dbReference type="EMBL" id="CDP31721.1"/>
    </source>
</evidence>
<comment type="catalytic activity">
    <reaction evidence="21">
        <text>K(+)(in) + ATP + H2O = K(+)(out) + ADP + phosphate + H(+)</text>
        <dbReference type="Rhea" id="RHEA:75815"/>
        <dbReference type="ChEBI" id="CHEBI:15377"/>
        <dbReference type="ChEBI" id="CHEBI:15378"/>
        <dbReference type="ChEBI" id="CHEBI:29103"/>
        <dbReference type="ChEBI" id="CHEBI:30616"/>
        <dbReference type="ChEBI" id="CHEBI:43474"/>
        <dbReference type="ChEBI" id="CHEBI:456216"/>
    </reaction>
</comment>
<dbReference type="SUPFAM" id="SSF81653">
    <property type="entry name" value="Calcium ATPase, transduction domain A"/>
    <property type="match status" value="1"/>
</dbReference>
<dbReference type="Pfam" id="PF13246">
    <property type="entry name" value="Cation_ATPase"/>
    <property type="match status" value="1"/>
</dbReference>
<feature type="transmembrane region" description="Helical" evidence="24">
    <location>
        <begin position="1018"/>
        <end position="1040"/>
    </location>
</feature>
<keyword evidence="6" id="KW-0597">Phosphoprotein</keyword>
<dbReference type="NCBIfam" id="TIGR01523">
    <property type="entry name" value="ATPase-IID_K-Na"/>
    <property type="match status" value="1"/>
</dbReference>
<dbReference type="FunFam" id="3.40.50.1000:FF:000001">
    <property type="entry name" value="Phospholipid-transporting ATPase IC"/>
    <property type="match status" value="1"/>
</dbReference>
<keyword evidence="9" id="KW-0547">Nucleotide-binding</keyword>
<dbReference type="InterPro" id="IPR001757">
    <property type="entry name" value="P_typ_ATPase"/>
</dbReference>
<keyword evidence="13" id="KW-1278">Translocase</keyword>
<evidence type="ECO:0000256" key="24">
    <source>
        <dbReference type="SAM" id="Phobius"/>
    </source>
</evidence>
<keyword evidence="16" id="KW-0406">Ion transport</keyword>
<keyword evidence="18" id="KW-0739">Sodium transport</keyword>
<evidence type="ECO:0000256" key="8">
    <source>
        <dbReference type="ARBA" id="ARBA00022723"/>
    </source>
</evidence>
<keyword evidence="17 24" id="KW-0472">Membrane</keyword>
<evidence type="ECO:0000256" key="6">
    <source>
        <dbReference type="ARBA" id="ARBA00022553"/>
    </source>
</evidence>
<dbReference type="Proteomes" id="UP000001197">
    <property type="component" value="Chromosome 7"/>
</dbReference>
<dbReference type="SUPFAM" id="SSF56784">
    <property type="entry name" value="HAD-like"/>
    <property type="match status" value="1"/>
</dbReference>
<evidence type="ECO:0000256" key="10">
    <source>
        <dbReference type="ARBA" id="ARBA00022840"/>
    </source>
</evidence>
<dbReference type="Gene3D" id="3.40.1110.10">
    <property type="entry name" value="Calcium-transporting ATPase, cytoplasmic domain N"/>
    <property type="match status" value="1"/>
</dbReference>
<dbReference type="InterPro" id="IPR023298">
    <property type="entry name" value="ATPase_P-typ_TM_dom_sf"/>
</dbReference>
<evidence type="ECO:0000256" key="7">
    <source>
        <dbReference type="ARBA" id="ARBA00022692"/>
    </source>
</evidence>
<evidence type="ECO:0000256" key="21">
    <source>
        <dbReference type="ARBA" id="ARBA00048599"/>
    </source>
</evidence>
<dbReference type="SUPFAM" id="SSF81660">
    <property type="entry name" value="Metal cation-transporting ATPase, ATP-binding domain N"/>
    <property type="match status" value="1"/>
</dbReference>
<name>A0A090CRS3_PODAN</name>
<dbReference type="FunFam" id="1.20.1110.10:FF:000015">
    <property type="entry name" value="Sodium ion P-type ATPase"/>
    <property type="match status" value="1"/>
</dbReference>
<dbReference type="InterPro" id="IPR008250">
    <property type="entry name" value="ATPase_P-typ_transduc_dom_A_sf"/>
</dbReference>
<evidence type="ECO:0000256" key="9">
    <source>
        <dbReference type="ARBA" id="ARBA00022741"/>
    </source>
</evidence>
<dbReference type="SUPFAM" id="SSF81665">
    <property type="entry name" value="Calcium ATPase, transmembrane domain M"/>
    <property type="match status" value="1"/>
</dbReference>
<feature type="transmembrane region" description="Helical" evidence="24">
    <location>
        <begin position="877"/>
        <end position="904"/>
    </location>
</feature>
<dbReference type="GO" id="GO:0016887">
    <property type="term" value="F:ATP hydrolysis activity"/>
    <property type="evidence" value="ECO:0007669"/>
    <property type="project" value="InterPro"/>
</dbReference>
<keyword evidence="10" id="KW-0067">ATP-binding</keyword>
<dbReference type="GO" id="GO:0006813">
    <property type="term" value="P:potassium ion transport"/>
    <property type="evidence" value="ECO:0007669"/>
    <property type="project" value="UniProtKB-KW"/>
</dbReference>
<dbReference type="SFLD" id="SFLDS00003">
    <property type="entry name" value="Haloacid_Dehalogenase"/>
    <property type="match status" value="1"/>
</dbReference>
<dbReference type="SMART" id="SM00831">
    <property type="entry name" value="Cation_ATPase_N"/>
    <property type="match status" value="1"/>
</dbReference>
<evidence type="ECO:0000256" key="4">
    <source>
        <dbReference type="ARBA" id="ARBA00022475"/>
    </source>
</evidence>
<evidence type="ECO:0000256" key="15">
    <source>
        <dbReference type="ARBA" id="ARBA00023053"/>
    </source>
</evidence>
<dbReference type="STRING" id="515849.A0A090CRS3"/>
<reference evidence="26 27" key="1">
    <citation type="journal article" date="2008" name="Genome Biol.">
        <title>The genome sequence of the model ascomycete fungus Podospora anserina.</title>
        <authorList>
            <person name="Espagne E."/>
            <person name="Lespinet O."/>
            <person name="Malagnac F."/>
            <person name="Da Silva C."/>
            <person name="Jaillon O."/>
            <person name="Porcel B.M."/>
            <person name="Couloux A."/>
            <person name="Aury J.-M."/>
            <person name="Segurens B."/>
            <person name="Poulain J."/>
            <person name="Anthouard V."/>
            <person name="Grossetete S."/>
            <person name="Khalili H."/>
            <person name="Coppin E."/>
            <person name="Dequard-Chablat M."/>
            <person name="Picard M."/>
            <person name="Contamine V."/>
            <person name="Arnaise S."/>
            <person name="Bourdais A."/>
            <person name="Berteaux-Lecellier V."/>
            <person name="Gautheret D."/>
            <person name="de Vries R.P."/>
            <person name="Battaglia E."/>
            <person name="Coutinho P.M."/>
            <person name="Danchin E.G.J."/>
            <person name="Henrissat B."/>
            <person name="El Khoury R."/>
            <person name="Sainsard-Chanet A."/>
            <person name="Boivin A."/>
            <person name="Pinan-Lucarre B."/>
            <person name="Sellem C.H."/>
            <person name="Debuchy R."/>
            <person name="Wincker P."/>
            <person name="Weissenbach J."/>
            <person name="Silar P."/>
        </authorList>
    </citation>
    <scope>NUCLEOTIDE SEQUENCE [LARGE SCALE GENOMIC DNA]</scope>
    <source>
        <strain evidence="27">S / ATCC MYA-4624 / DSM 980 / FGSC 10383</strain>
    </source>
</reference>
<evidence type="ECO:0000259" key="25">
    <source>
        <dbReference type="SMART" id="SM00831"/>
    </source>
</evidence>
<keyword evidence="7 24" id="KW-0812">Transmembrane</keyword>
<evidence type="ECO:0000256" key="13">
    <source>
        <dbReference type="ARBA" id="ARBA00022967"/>
    </source>
</evidence>
<evidence type="ECO:0000256" key="12">
    <source>
        <dbReference type="ARBA" id="ARBA00022958"/>
    </source>
</evidence>
<dbReference type="PANTHER" id="PTHR42861">
    <property type="entry name" value="CALCIUM-TRANSPORTING ATPASE"/>
    <property type="match status" value="1"/>
</dbReference>
<dbReference type="EMBL" id="FO904942">
    <property type="protein sequence ID" value="CDP31721.1"/>
    <property type="molecule type" value="Genomic_DNA"/>
</dbReference>
<evidence type="ECO:0000256" key="18">
    <source>
        <dbReference type="ARBA" id="ARBA00023201"/>
    </source>
</evidence>
<feature type="transmembrane region" description="Helical" evidence="24">
    <location>
        <begin position="975"/>
        <end position="997"/>
    </location>
</feature>
<dbReference type="SFLD" id="SFLDF00027">
    <property type="entry name" value="p-type_atpase"/>
    <property type="match status" value="1"/>
</dbReference>
<dbReference type="FunFam" id="2.70.150.10:FF:000160">
    <property type="entry name" value="Sarcoplasmic/endoplasmic reticulum calcium ATPase 1"/>
    <property type="match status" value="1"/>
</dbReference>
<keyword evidence="12" id="KW-0630">Potassium</keyword>
<evidence type="ECO:0000256" key="11">
    <source>
        <dbReference type="ARBA" id="ARBA00022842"/>
    </source>
</evidence>
<evidence type="ECO:0000256" key="22">
    <source>
        <dbReference type="ARBA" id="ARBA00049499"/>
    </source>
</evidence>
<keyword evidence="4" id="KW-1003">Cell membrane</keyword>
<dbReference type="InterPro" id="IPR036412">
    <property type="entry name" value="HAD-like_sf"/>
</dbReference>
<dbReference type="InterPro" id="IPR044492">
    <property type="entry name" value="P_typ_ATPase_HD_dom"/>
</dbReference>
<feature type="transmembrane region" description="Helical" evidence="24">
    <location>
        <begin position="932"/>
        <end position="955"/>
    </location>
</feature>
<keyword evidence="5" id="KW-0633">Potassium transport</keyword>
<dbReference type="InterPro" id="IPR006068">
    <property type="entry name" value="ATPase_P-typ_cation-transptr_C"/>
</dbReference>
<organism evidence="26 27">
    <name type="scientific">Podospora anserina (strain S / ATCC MYA-4624 / DSM 980 / FGSC 10383)</name>
    <name type="common">Pleurage anserina</name>
    <dbReference type="NCBI Taxonomy" id="515849"/>
    <lineage>
        <taxon>Eukaryota</taxon>
        <taxon>Fungi</taxon>
        <taxon>Dikarya</taxon>
        <taxon>Ascomycota</taxon>
        <taxon>Pezizomycotina</taxon>
        <taxon>Sordariomycetes</taxon>
        <taxon>Sordariomycetidae</taxon>
        <taxon>Sordariales</taxon>
        <taxon>Podosporaceae</taxon>
        <taxon>Podospora</taxon>
        <taxon>Podospora anserina</taxon>
    </lineage>
</organism>
<dbReference type="Gene3D" id="3.40.50.1000">
    <property type="entry name" value="HAD superfamily/HAD-like"/>
    <property type="match status" value="1"/>
</dbReference>